<evidence type="ECO:0000256" key="1">
    <source>
        <dbReference type="SAM" id="MobiDB-lite"/>
    </source>
</evidence>
<keyword evidence="3" id="KW-1185">Reference proteome</keyword>
<dbReference type="Proteomes" id="UP001159364">
    <property type="component" value="Linkage Group LG05"/>
</dbReference>
<reference evidence="2 3" key="1">
    <citation type="submission" date="2021-09" db="EMBL/GenBank/DDBJ databases">
        <title>Genomic insights and catalytic innovation underlie evolution of tropane alkaloids biosynthesis.</title>
        <authorList>
            <person name="Wang Y.-J."/>
            <person name="Tian T."/>
            <person name="Huang J.-P."/>
            <person name="Huang S.-X."/>
        </authorList>
    </citation>
    <scope>NUCLEOTIDE SEQUENCE [LARGE SCALE GENOMIC DNA]</scope>
    <source>
        <strain evidence="2">KIB-2018</strain>
        <tissue evidence="2">Leaf</tissue>
    </source>
</reference>
<protein>
    <submittedName>
        <fullName evidence="2">Uncharacterized protein</fullName>
    </submittedName>
</protein>
<organism evidence="2 3">
    <name type="scientific">Erythroxylum novogranatense</name>
    <dbReference type="NCBI Taxonomy" id="1862640"/>
    <lineage>
        <taxon>Eukaryota</taxon>
        <taxon>Viridiplantae</taxon>
        <taxon>Streptophyta</taxon>
        <taxon>Embryophyta</taxon>
        <taxon>Tracheophyta</taxon>
        <taxon>Spermatophyta</taxon>
        <taxon>Magnoliopsida</taxon>
        <taxon>eudicotyledons</taxon>
        <taxon>Gunneridae</taxon>
        <taxon>Pentapetalae</taxon>
        <taxon>rosids</taxon>
        <taxon>fabids</taxon>
        <taxon>Malpighiales</taxon>
        <taxon>Erythroxylaceae</taxon>
        <taxon>Erythroxylum</taxon>
    </lineage>
</organism>
<evidence type="ECO:0000313" key="3">
    <source>
        <dbReference type="Proteomes" id="UP001159364"/>
    </source>
</evidence>
<gene>
    <name evidence="2" type="ORF">K2173_011476</name>
</gene>
<feature type="region of interest" description="Disordered" evidence="1">
    <location>
        <begin position="33"/>
        <end position="204"/>
    </location>
</feature>
<dbReference type="EMBL" id="JAIWQS010000005">
    <property type="protein sequence ID" value="KAJ8765216.1"/>
    <property type="molecule type" value="Genomic_DNA"/>
</dbReference>
<evidence type="ECO:0000313" key="2">
    <source>
        <dbReference type="EMBL" id="KAJ8765216.1"/>
    </source>
</evidence>
<feature type="compositionally biased region" description="Basic residues" evidence="1">
    <location>
        <begin position="129"/>
        <end position="138"/>
    </location>
</feature>
<sequence>MLVRLLTSAYCVTLIKLKVEGIFVSRHQVSLADPYESKGGSAPRGYKRRPPHVPSTTTEVSLADPYESKKGNAVGKRKPPHVPSTATEVSLADPYESKKGSPVGKPAVEHPLTTTEVSLSDPYESKRGYPGKRPRHPPSTKDDPIDADLIGKAPGAGSRTNPPTKGPGGRRRCPKCSEFEAVDDEKNHNPLGGKPLTPGSKPNP</sequence>
<accession>A0AAV8TEI7</accession>
<proteinExistence type="predicted"/>
<comment type="caution">
    <text evidence="2">The sequence shown here is derived from an EMBL/GenBank/DDBJ whole genome shotgun (WGS) entry which is preliminary data.</text>
</comment>
<dbReference type="AlphaFoldDB" id="A0AAV8TEI7"/>
<name>A0AAV8TEI7_9ROSI</name>